<reference evidence="3" key="1">
    <citation type="journal article" date="2019" name="Int. J. Syst. Evol. Microbiol.">
        <title>The Global Catalogue of Microorganisms (GCM) 10K type strain sequencing project: providing services to taxonomists for standard genome sequencing and annotation.</title>
        <authorList>
            <consortium name="The Broad Institute Genomics Platform"/>
            <consortium name="The Broad Institute Genome Sequencing Center for Infectious Disease"/>
            <person name="Wu L."/>
            <person name="Ma J."/>
        </authorList>
    </citation>
    <scope>NUCLEOTIDE SEQUENCE [LARGE SCALE GENOMIC DNA]</scope>
    <source>
        <strain evidence="3">JCM 17705</strain>
    </source>
</reference>
<evidence type="ECO:0000313" key="2">
    <source>
        <dbReference type="EMBL" id="GAA4321809.1"/>
    </source>
</evidence>
<dbReference type="NCBIfam" id="TIGR02284">
    <property type="entry name" value="PA2169 family four-helix-bundle protein"/>
    <property type="match status" value="1"/>
</dbReference>
<comment type="caution">
    <text evidence="2">The sequence shown here is derived from an EMBL/GenBank/DDBJ whole genome shotgun (WGS) entry which is preliminary data.</text>
</comment>
<dbReference type="Pfam" id="PF09537">
    <property type="entry name" value="DUF2383"/>
    <property type="match status" value="1"/>
</dbReference>
<evidence type="ECO:0000313" key="3">
    <source>
        <dbReference type="Proteomes" id="UP001500582"/>
    </source>
</evidence>
<proteinExistence type="predicted"/>
<accession>A0ABP8GD32</accession>
<name>A0ABP8GD32_9SPHI</name>
<dbReference type="InterPro" id="IPR011971">
    <property type="entry name" value="CHP02284"/>
</dbReference>
<organism evidence="2 3">
    <name type="scientific">Mucilaginibacter gynuensis</name>
    <dbReference type="NCBI Taxonomy" id="1302236"/>
    <lineage>
        <taxon>Bacteria</taxon>
        <taxon>Pseudomonadati</taxon>
        <taxon>Bacteroidota</taxon>
        <taxon>Sphingobacteriia</taxon>
        <taxon>Sphingobacteriales</taxon>
        <taxon>Sphingobacteriaceae</taxon>
        <taxon>Mucilaginibacter</taxon>
    </lineage>
</organism>
<protein>
    <recommendedName>
        <fullName evidence="1">DUF2383 domain-containing protein</fullName>
    </recommendedName>
</protein>
<dbReference type="Proteomes" id="UP001500582">
    <property type="component" value="Unassembled WGS sequence"/>
</dbReference>
<dbReference type="InterPro" id="IPR019052">
    <property type="entry name" value="DUF2383"/>
</dbReference>
<keyword evidence="3" id="KW-1185">Reference proteome</keyword>
<dbReference type="EMBL" id="BAABFT010000004">
    <property type="protein sequence ID" value="GAA4321809.1"/>
    <property type="molecule type" value="Genomic_DNA"/>
</dbReference>
<gene>
    <name evidence="2" type="ORF">GCM10023149_21830</name>
</gene>
<evidence type="ECO:0000259" key="1">
    <source>
        <dbReference type="Pfam" id="PF09537"/>
    </source>
</evidence>
<feature type="domain" description="DUF2383" evidence="1">
    <location>
        <begin position="37"/>
        <end position="145"/>
    </location>
</feature>
<dbReference type="InterPro" id="IPR012347">
    <property type="entry name" value="Ferritin-like"/>
</dbReference>
<sequence>MGDRHEIKLAEFLPHCAKQQQPMEMIKSSSLKSKAEVINDLKNKLAVVNDGKEGYLSASEATENPELKSLFKRYSGERIVYAAELNEHIALHGTDAENVSGGIPGGLHRTWLTIKQALSNNEDKAILNAITTGERAAIEQYDACIDNYADHADHLQLLAEQRAGISAALSDIESRIVQQHN</sequence>
<dbReference type="Gene3D" id="1.20.1260.10">
    <property type="match status" value="1"/>
</dbReference>